<reference evidence="3 4" key="1">
    <citation type="submission" date="2020-04" db="EMBL/GenBank/DDBJ databases">
        <title>Perkinsus olseni comparative genomics.</title>
        <authorList>
            <person name="Bogema D.R."/>
        </authorList>
    </citation>
    <scope>NUCLEOTIDE SEQUENCE [LARGE SCALE GENOMIC DNA]</scope>
    <source>
        <strain evidence="3">ATCC PRA-31</strain>
    </source>
</reference>
<evidence type="ECO:0000313" key="3">
    <source>
        <dbReference type="EMBL" id="KAF4674310.1"/>
    </source>
</evidence>
<dbReference type="Gene3D" id="3.30.70.100">
    <property type="match status" value="1"/>
</dbReference>
<organism evidence="3 4">
    <name type="scientific">Perkinsus olseni</name>
    <name type="common">Perkinsus atlanticus</name>
    <dbReference type="NCBI Taxonomy" id="32597"/>
    <lineage>
        <taxon>Eukaryota</taxon>
        <taxon>Sar</taxon>
        <taxon>Alveolata</taxon>
        <taxon>Perkinsozoa</taxon>
        <taxon>Perkinsea</taxon>
        <taxon>Perkinsida</taxon>
        <taxon>Perkinsidae</taxon>
        <taxon>Perkinsus</taxon>
    </lineage>
</organism>
<feature type="region of interest" description="Disordered" evidence="1">
    <location>
        <begin position="232"/>
        <end position="259"/>
    </location>
</feature>
<feature type="compositionally biased region" description="Basic and acidic residues" evidence="1">
    <location>
        <begin position="173"/>
        <end position="183"/>
    </location>
</feature>
<proteinExistence type="predicted"/>
<feature type="domain" description="Stress-response A/B barrel" evidence="2">
    <location>
        <begin position="4"/>
        <end position="120"/>
    </location>
</feature>
<dbReference type="InterPro" id="IPR011008">
    <property type="entry name" value="Dimeric_a/b-barrel"/>
</dbReference>
<gene>
    <name evidence="3" type="ORF">FOL46_005284</name>
</gene>
<evidence type="ECO:0000259" key="2">
    <source>
        <dbReference type="PROSITE" id="PS51502"/>
    </source>
</evidence>
<comment type="caution">
    <text evidence="3">The sequence shown here is derived from an EMBL/GenBank/DDBJ whole genome shotgun (WGS) entry which is preliminary data.</text>
</comment>
<sequence length="259" mass="29044">MSTVTHMVSFKLREGVSGEAINQLTAKCLSMKDSIPVVKDLQASSLARVPTEKQDGVCFHNEEVHRDLGLDPVRNQHILLLVSFDDVEGYVKYASNLEHLSVVENFIRPATVPGVARLAMARCLARASFSSQSSGTQWVNETLKEEPKSAESQRPAQTSTGSGGGTWLTQMLRESEERDKKLEEEDATGQGSTARLSHLENFQDIYQKLRRKTPDSVLDHGDVARKVYEYSHKRAEQERAEKQKRAMERAQATAKEEKK</sequence>
<protein>
    <recommendedName>
        <fullName evidence="2">Stress-response A/B barrel domain-containing protein</fullName>
    </recommendedName>
</protein>
<evidence type="ECO:0000256" key="1">
    <source>
        <dbReference type="SAM" id="MobiDB-lite"/>
    </source>
</evidence>
<dbReference type="PROSITE" id="PS51502">
    <property type="entry name" value="S_R_A_B_BARREL"/>
    <property type="match status" value="1"/>
</dbReference>
<feature type="compositionally biased region" description="Basic and acidic residues" evidence="1">
    <location>
        <begin position="142"/>
        <end position="151"/>
    </location>
</feature>
<evidence type="ECO:0000313" key="4">
    <source>
        <dbReference type="Proteomes" id="UP000572268"/>
    </source>
</evidence>
<dbReference type="Proteomes" id="UP000572268">
    <property type="component" value="Unassembled WGS sequence"/>
</dbReference>
<feature type="region of interest" description="Disordered" evidence="1">
    <location>
        <begin position="135"/>
        <end position="195"/>
    </location>
</feature>
<dbReference type="SUPFAM" id="SSF54909">
    <property type="entry name" value="Dimeric alpha+beta barrel"/>
    <property type="match status" value="1"/>
</dbReference>
<dbReference type="EMBL" id="JABANN010000032">
    <property type="protein sequence ID" value="KAF4674310.1"/>
    <property type="molecule type" value="Genomic_DNA"/>
</dbReference>
<name>A0A7J6MSX8_PEROL</name>
<dbReference type="InterPro" id="IPR013097">
    <property type="entry name" value="Dabb"/>
</dbReference>
<dbReference type="AlphaFoldDB" id="A0A7J6MSX8"/>
<accession>A0A7J6MSX8</accession>